<evidence type="ECO:0000256" key="3">
    <source>
        <dbReference type="ARBA" id="ARBA00022862"/>
    </source>
</evidence>
<dbReference type="GO" id="GO:0005737">
    <property type="term" value="C:cytoplasm"/>
    <property type="evidence" value="ECO:0007669"/>
    <property type="project" value="TreeGrafter"/>
</dbReference>
<dbReference type="PANTHER" id="PTHR42801:SF7">
    <property type="entry name" value="SLL1159 PROTEIN"/>
    <property type="match status" value="1"/>
</dbReference>
<comment type="similarity">
    <text evidence="8">Belongs to the peroxiredoxin family. BCP/PrxQ subfamily.</text>
</comment>
<keyword evidence="12" id="KW-1185">Reference proteome</keyword>
<evidence type="ECO:0000313" key="12">
    <source>
        <dbReference type="Proteomes" id="UP000799770"/>
    </source>
</evidence>
<keyword evidence="5" id="KW-1015">Disulfide bond</keyword>
<evidence type="ECO:0000256" key="1">
    <source>
        <dbReference type="ARBA" id="ARBA00013017"/>
    </source>
</evidence>
<proteinExistence type="inferred from homology"/>
<dbReference type="EC" id="1.11.1.24" evidence="1"/>
<keyword evidence="4" id="KW-0560">Oxidoreductase</keyword>
<dbReference type="PROSITE" id="PS51352">
    <property type="entry name" value="THIOREDOXIN_2"/>
    <property type="match status" value="1"/>
</dbReference>
<dbReference type="OrthoDB" id="338622at2759"/>
<evidence type="ECO:0000256" key="4">
    <source>
        <dbReference type="ARBA" id="ARBA00023002"/>
    </source>
</evidence>
<protein>
    <recommendedName>
        <fullName evidence="1">thioredoxin-dependent peroxiredoxin</fullName>
        <ecNumber evidence="1">1.11.1.24</ecNumber>
    </recommendedName>
    <alternativeName>
        <fullName evidence="7">Thioredoxin peroxidase</fullName>
    </alternativeName>
</protein>
<keyword evidence="2" id="KW-0575">Peroxidase</keyword>
<dbReference type="SUPFAM" id="SSF52833">
    <property type="entry name" value="Thioredoxin-like"/>
    <property type="match status" value="1"/>
</dbReference>
<sequence>MPTLASQTAQVSATFSRTAPQPIQDVITTNLQNHISTFDTSSVLKPGSILPPFTLPNATGQIISSADLLAKGPILVTFYRGHWCPFCSLALRSLQQILPTLHERGVQLVAISPELPDTSLSTSEKNALTFPVLSDVENAYARELGLVWKMDDSLRPIFEKLGHDLVKGNGDDSFEVPVPATVLVGGDGVVRKRFVEADYRVRVEPGVVLEWVDEL</sequence>
<dbReference type="InterPro" id="IPR036249">
    <property type="entry name" value="Thioredoxin-like_sf"/>
</dbReference>
<evidence type="ECO:0000259" key="10">
    <source>
        <dbReference type="PROSITE" id="PS51352"/>
    </source>
</evidence>
<dbReference type="AlphaFoldDB" id="A0A6A5YUS6"/>
<comment type="catalytic activity">
    <reaction evidence="9">
        <text>a hydroperoxide + [thioredoxin]-dithiol = an alcohol + [thioredoxin]-disulfide + H2O</text>
        <dbReference type="Rhea" id="RHEA:62620"/>
        <dbReference type="Rhea" id="RHEA-COMP:10698"/>
        <dbReference type="Rhea" id="RHEA-COMP:10700"/>
        <dbReference type="ChEBI" id="CHEBI:15377"/>
        <dbReference type="ChEBI" id="CHEBI:29950"/>
        <dbReference type="ChEBI" id="CHEBI:30879"/>
        <dbReference type="ChEBI" id="CHEBI:35924"/>
        <dbReference type="ChEBI" id="CHEBI:50058"/>
        <dbReference type="EC" id="1.11.1.24"/>
    </reaction>
</comment>
<dbReference type="PANTHER" id="PTHR42801">
    <property type="entry name" value="THIOREDOXIN-DEPENDENT PEROXIDE REDUCTASE"/>
    <property type="match status" value="1"/>
</dbReference>
<evidence type="ECO:0000256" key="7">
    <source>
        <dbReference type="ARBA" id="ARBA00032824"/>
    </source>
</evidence>
<dbReference type="InterPro" id="IPR050924">
    <property type="entry name" value="Peroxiredoxin_BCP/PrxQ"/>
</dbReference>
<feature type="domain" description="Thioredoxin" evidence="10">
    <location>
        <begin position="44"/>
        <end position="215"/>
    </location>
</feature>
<accession>A0A6A5YUS6</accession>
<dbReference type="Pfam" id="PF00578">
    <property type="entry name" value="AhpC-TSA"/>
    <property type="match status" value="1"/>
</dbReference>
<reference evidence="11" key="1">
    <citation type="journal article" date="2020" name="Stud. Mycol.">
        <title>101 Dothideomycetes genomes: a test case for predicting lifestyles and emergence of pathogens.</title>
        <authorList>
            <person name="Haridas S."/>
            <person name="Albert R."/>
            <person name="Binder M."/>
            <person name="Bloem J."/>
            <person name="Labutti K."/>
            <person name="Salamov A."/>
            <person name="Andreopoulos B."/>
            <person name="Baker S."/>
            <person name="Barry K."/>
            <person name="Bills G."/>
            <person name="Bluhm B."/>
            <person name="Cannon C."/>
            <person name="Castanera R."/>
            <person name="Culley D."/>
            <person name="Daum C."/>
            <person name="Ezra D."/>
            <person name="Gonzalez J."/>
            <person name="Henrissat B."/>
            <person name="Kuo A."/>
            <person name="Liang C."/>
            <person name="Lipzen A."/>
            <person name="Lutzoni F."/>
            <person name="Magnuson J."/>
            <person name="Mondo S."/>
            <person name="Nolan M."/>
            <person name="Ohm R."/>
            <person name="Pangilinan J."/>
            <person name="Park H.-J."/>
            <person name="Ramirez L."/>
            <person name="Alfaro M."/>
            <person name="Sun H."/>
            <person name="Tritt A."/>
            <person name="Yoshinaga Y."/>
            <person name="Zwiers L.-H."/>
            <person name="Turgeon B."/>
            <person name="Goodwin S."/>
            <person name="Spatafora J."/>
            <person name="Crous P."/>
            <person name="Grigoriev I."/>
        </authorList>
    </citation>
    <scope>NUCLEOTIDE SEQUENCE</scope>
    <source>
        <strain evidence="11">CBS 627.86</strain>
    </source>
</reference>
<keyword evidence="6" id="KW-0676">Redox-active center</keyword>
<dbReference type="InterPro" id="IPR000866">
    <property type="entry name" value="AhpC/TSA"/>
</dbReference>
<dbReference type="Proteomes" id="UP000799770">
    <property type="component" value="Unassembled WGS sequence"/>
</dbReference>
<dbReference type="EMBL" id="ML977336">
    <property type="protein sequence ID" value="KAF2110959.1"/>
    <property type="molecule type" value="Genomic_DNA"/>
</dbReference>
<dbReference type="CDD" id="cd02970">
    <property type="entry name" value="PRX_like2"/>
    <property type="match status" value="1"/>
</dbReference>
<dbReference type="GO" id="GO:0008379">
    <property type="term" value="F:thioredoxin peroxidase activity"/>
    <property type="evidence" value="ECO:0007669"/>
    <property type="project" value="TreeGrafter"/>
</dbReference>
<dbReference type="InterPro" id="IPR013766">
    <property type="entry name" value="Thioredoxin_domain"/>
</dbReference>
<dbReference type="Gene3D" id="3.40.30.10">
    <property type="entry name" value="Glutaredoxin"/>
    <property type="match status" value="1"/>
</dbReference>
<evidence type="ECO:0000256" key="8">
    <source>
        <dbReference type="ARBA" id="ARBA00038489"/>
    </source>
</evidence>
<gene>
    <name evidence="11" type="ORF">BDV96DRAFT_650563</name>
</gene>
<organism evidence="11 12">
    <name type="scientific">Lophiotrema nucula</name>
    <dbReference type="NCBI Taxonomy" id="690887"/>
    <lineage>
        <taxon>Eukaryota</taxon>
        <taxon>Fungi</taxon>
        <taxon>Dikarya</taxon>
        <taxon>Ascomycota</taxon>
        <taxon>Pezizomycotina</taxon>
        <taxon>Dothideomycetes</taxon>
        <taxon>Pleosporomycetidae</taxon>
        <taxon>Pleosporales</taxon>
        <taxon>Lophiotremataceae</taxon>
        <taxon>Lophiotrema</taxon>
    </lineage>
</organism>
<keyword evidence="3" id="KW-0049">Antioxidant</keyword>
<evidence type="ECO:0000256" key="6">
    <source>
        <dbReference type="ARBA" id="ARBA00023284"/>
    </source>
</evidence>
<evidence type="ECO:0000256" key="5">
    <source>
        <dbReference type="ARBA" id="ARBA00023157"/>
    </source>
</evidence>
<dbReference type="GO" id="GO:0045454">
    <property type="term" value="P:cell redox homeostasis"/>
    <property type="evidence" value="ECO:0007669"/>
    <property type="project" value="TreeGrafter"/>
</dbReference>
<evidence type="ECO:0000256" key="9">
    <source>
        <dbReference type="ARBA" id="ARBA00049091"/>
    </source>
</evidence>
<name>A0A6A5YUS6_9PLEO</name>
<dbReference type="GO" id="GO:0034599">
    <property type="term" value="P:cellular response to oxidative stress"/>
    <property type="evidence" value="ECO:0007669"/>
    <property type="project" value="TreeGrafter"/>
</dbReference>
<evidence type="ECO:0000313" key="11">
    <source>
        <dbReference type="EMBL" id="KAF2110959.1"/>
    </source>
</evidence>
<evidence type="ECO:0000256" key="2">
    <source>
        <dbReference type="ARBA" id="ARBA00022559"/>
    </source>
</evidence>